<feature type="transmembrane region" description="Helical" evidence="1">
    <location>
        <begin position="53"/>
        <end position="75"/>
    </location>
</feature>
<dbReference type="EMBL" id="MU151399">
    <property type="protein sequence ID" value="KAF9444156.1"/>
    <property type="molecule type" value="Genomic_DNA"/>
</dbReference>
<evidence type="ECO:0000313" key="3">
    <source>
        <dbReference type="Proteomes" id="UP000807342"/>
    </source>
</evidence>
<keyword evidence="1" id="KW-0812">Transmembrane</keyword>
<accession>A0A9P6BXM1</accession>
<sequence length="236" mass="26835">MLNLQEQHLPEIPVRLCRFWLNFVIVTTSYSMGLMLINLMLRVYALYNRDIRMIFVLVVLLAVKLVKLLVHGFWVQSTWQFTPSCVPVNGKPEQNVVFTLIELVIQAVPVYLTFSRSARIRHVTQMTRVSVLIRYLRCQGILCLTLLATFGTVFIVLTCKTQNTPTVLPQMLCPLFNALMSCLIRKPVDTGVVDCPTESLEQLSFELDAFHSVWGNSSLDPEHEGRRSHDPAALAT</sequence>
<proteinExistence type="predicted"/>
<protein>
    <submittedName>
        <fullName evidence="2">Uncharacterized protein</fullName>
    </submittedName>
</protein>
<evidence type="ECO:0000313" key="2">
    <source>
        <dbReference type="EMBL" id="KAF9444156.1"/>
    </source>
</evidence>
<gene>
    <name evidence="2" type="ORF">P691DRAFT_787071</name>
</gene>
<keyword evidence="3" id="KW-1185">Reference proteome</keyword>
<dbReference type="OrthoDB" id="3020506at2759"/>
<name>A0A9P6BXM1_9AGAR</name>
<feature type="transmembrane region" description="Helical" evidence="1">
    <location>
        <begin position="95"/>
        <end position="114"/>
    </location>
</feature>
<dbReference type="Proteomes" id="UP000807342">
    <property type="component" value="Unassembled WGS sequence"/>
</dbReference>
<evidence type="ECO:0000256" key="1">
    <source>
        <dbReference type="SAM" id="Phobius"/>
    </source>
</evidence>
<dbReference type="AlphaFoldDB" id="A0A9P6BXM1"/>
<keyword evidence="1" id="KW-0472">Membrane</keyword>
<comment type="caution">
    <text evidence="2">The sequence shown here is derived from an EMBL/GenBank/DDBJ whole genome shotgun (WGS) entry which is preliminary data.</text>
</comment>
<feature type="transmembrane region" description="Helical" evidence="1">
    <location>
        <begin position="20"/>
        <end position="41"/>
    </location>
</feature>
<organism evidence="2 3">
    <name type="scientific">Macrolepiota fuliginosa MF-IS2</name>
    <dbReference type="NCBI Taxonomy" id="1400762"/>
    <lineage>
        <taxon>Eukaryota</taxon>
        <taxon>Fungi</taxon>
        <taxon>Dikarya</taxon>
        <taxon>Basidiomycota</taxon>
        <taxon>Agaricomycotina</taxon>
        <taxon>Agaricomycetes</taxon>
        <taxon>Agaricomycetidae</taxon>
        <taxon>Agaricales</taxon>
        <taxon>Agaricineae</taxon>
        <taxon>Agaricaceae</taxon>
        <taxon>Macrolepiota</taxon>
    </lineage>
</organism>
<keyword evidence="1" id="KW-1133">Transmembrane helix</keyword>
<feature type="transmembrane region" description="Helical" evidence="1">
    <location>
        <begin position="135"/>
        <end position="157"/>
    </location>
</feature>
<reference evidence="2" key="1">
    <citation type="submission" date="2020-11" db="EMBL/GenBank/DDBJ databases">
        <authorList>
            <consortium name="DOE Joint Genome Institute"/>
            <person name="Ahrendt S."/>
            <person name="Riley R."/>
            <person name="Andreopoulos W."/>
            <person name="Labutti K."/>
            <person name="Pangilinan J."/>
            <person name="Ruiz-Duenas F.J."/>
            <person name="Barrasa J.M."/>
            <person name="Sanchez-Garcia M."/>
            <person name="Camarero S."/>
            <person name="Miyauchi S."/>
            <person name="Serrano A."/>
            <person name="Linde D."/>
            <person name="Babiker R."/>
            <person name="Drula E."/>
            <person name="Ayuso-Fernandez I."/>
            <person name="Pacheco R."/>
            <person name="Padilla G."/>
            <person name="Ferreira P."/>
            <person name="Barriuso J."/>
            <person name="Kellner H."/>
            <person name="Castanera R."/>
            <person name="Alfaro M."/>
            <person name="Ramirez L."/>
            <person name="Pisabarro A.G."/>
            <person name="Kuo A."/>
            <person name="Tritt A."/>
            <person name="Lipzen A."/>
            <person name="He G."/>
            <person name="Yan M."/>
            <person name="Ng V."/>
            <person name="Cullen D."/>
            <person name="Martin F."/>
            <person name="Rosso M.-N."/>
            <person name="Henrissat B."/>
            <person name="Hibbett D."/>
            <person name="Martinez A.T."/>
            <person name="Grigoriev I.V."/>
        </authorList>
    </citation>
    <scope>NUCLEOTIDE SEQUENCE</scope>
    <source>
        <strain evidence="2">MF-IS2</strain>
    </source>
</reference>